<proteinExistence type="predicted"/>
<evidence type="ECO:0000256" key="1">
    <source>
        <dbReference type="SAM" id="MobiDB-lite"/>
    </source>
</evidence>
<dbReference type="PANTHER" id="PTHR42793">
    <property type="entry name" value="COA BINDING DOMAIN CONTAINING PROTEIN"/>
    <property type="match status" value="1"/>
</dbReference>
<accession>A0A239P1T1</accession>
<protein>
    <submittedName>
        <fullName evidence="3">CoA binding domain-containing protein</fullName>
    </submittedName>
</protein>
<reference evidence="3 4" key="1">
    <citation type="submission" date="2017-06" db="EMBL/GenBank/DDBJ databases">
        <authorList>
            <person name="Kim H.J."/>
            <person name="Triplett B.A."/>
        </authorList>
    </citation>
    <scope>NUCLEOTIDE SEQUENCE [LARGE SCALE GENOMIC DNA]</scope>
    <source>
        <strain evidence="3 4">DSM 44715</strain>
    </source>
</reference>
<evidence type="ECO:0000313" key="3">
    <source>
        <dbReference type="EMBL" id="SNT61087.1"/>
    </source>
</evidence>
<feature type="domain" description="CoA-binding" evidence="2">
    <location>
        <begin position="46"/>
        <end position="143"/>
    </location>
</feature>
<dbReference type="AlphaFoldDB" id="A0A239P1T1"/>
<dbReference type="Pfam" id="PF13380">
    <property type="entry name" value="CoA_binding_2"/>
    <property type="match status" value="1"/>
</dbReference>
<dbReference type="Gene3D" id="3.40.50.720">
    <property type="entry name" value="NAD(P)-binding Rossmann-like Domain"/>
    <property type="match status" value="1"/>
</dbReference>
<dbReference type="InterPro" id="IPR003781">
    <property type="entry name" value="CoA-bd"/>
</dbReference>
<dbReference type="PANTHER" id="PTHR42793:SF1">
    <property type="entry name" value="PEPTIDYL-LYSINE N-ACETYLTRANSFERASE PATZ"/>
    <property type="match status" value="1"/>
</dbReference>
<dbReference type="SUPFAM" id="SSF51735">
    <property type="entry name" value="NAD(P)-binding Rossmann-fold domains"/>
    <property type="match status" value="1"/>
</dbReference>
<dbReference type="SMART" id="SM00881">
    <property type="entry name" value="CoA_binding"/>
    <property type="match status" value="1"/>
</dbReference>
<gene>
    <name evidence="3" type="ORF">SAMN05443665_106139</name>
</gene>
<dbReference type="RefSeq" id="WP_218827014.1">
    <property type="nucleotide sequence ID" value="NZ_FZOR01000061.1"/>
</dbReference>
<dbReference type="EMBL" id="FZOR01000061">
    <property type="protein sequence ID" value="SNT61087.1"/>
    <property type="molecule type" value="Genomic_DNA"/>
</dbReference>
<evidence type="ECO:0000313" key="4">
    <source>
        <dbReference type="Proteomes" id="UP000198318"/>
    </source>
</evidence>
<sequence length="175" mass="17655">MTERLSGDRAFALPTGGAHAGIGRLGPADMDADRERPTDVASPGPVTRPRSVAVIGASRRAGTVGAELLRHLIASGFKGAVHAVNPHCAGDDLHGAPCVATLADLPEVPDLAVIAVPAYAVPGVAAACGRSGIPALMVVGSGLTADRRRALLAACREHGMRLVEPNRLGIAGTGI</sequence>
<keyword evidence="4" id="KW-1185">Reference proteome</keyword>
<organism evidence="3 4">
    <name type="scientific">Actinomadura meyerae</name>
    <dbReference type="NCBI Taxonomy" id="240840"/>
    <lineage>
        <taxon>Bacteria</taxon>
        <taxon>Bacillati</taxon>
        <taxon>Actinomycetota</taxon>
        <taxon>Actinomycetes</taxon>
        <taxon>Streptosporangiales</taxon>
        <taxon>Thermomonosporaceae</taxon>
        <taxon>Actinomadura</taxon>
    </lineage>
</organism>
<evidence type="ECO:0000259" key="2">
    <source>
        <dbReference type="SMART" id="SM00881"/>
    </source>
</evidence>
<name>A0A239P1T1_9ACTN</name>
<feature type="region of interest" description="Disordered" evidence="1">
    <location>
        <begin position="18"/>
        <end position="48"/>
    </location>
</feature>
<dbReference type="Proteomes" id="UP000198318">
    <property type="component" value="Unassembled WGS sequence"/>
</dbReference>
<dbReference type="InterPro" id="IPR036291">
    <property type="entry name" value="NAD(P)-bd_dom_sf"/>
</dbReference>